<keyword evidence="3" id="KW-1185">Reference proteome</keyword>
<geneLocation type="plasmid" evidence="3">
    <name>pHLK1</name>
</geneLocation>
<gene>
    <name evidence="2" type="primary">copB</name>
    <name evidence="2" type="ordered locus">PHZ_p0202</name>
</gene>
<dbReference type="OrthoDB" id="9778934at2"/>
<dbReference type="HOGENOM" id="CLU_042913_1_0_5"/>
<dbReference type="EMBL" id="CP000748">
    <property type="protein sequence ID" value="ACG80145.1"/>
    <property type="molecule type" value="Genomic_DNA"/>
</dbReference>
<reference evidence="2 3" key="1">
    <citation type="journal article" date="2008" name="BMC Genomics">
        <title>Complete genome of Phenylobacterium zucineum - a novel facultative intracellular bacterium isolated from human erythroleukemia cell line K562.</title>
        <authorList>
            <person name="Luo Y."/>
            <person name="Xu X."/>
            <person name="Ding Z."/>
            <person name="Liu Z."/>
            <person name="Zhang B."/>
            <person name="Yan Z."/>
            <person name="Sun J."/>
            <person name="Hu S."/>
            <person name="Hu X."/>
        </authorList>
    </citation>
    <scope>NUCLEOTIDE SEQUENCE [LARGE SCALE GENOMIC DNA]</scope>
    <source>
        <strain evidence="3">HLK1</strain>
        <plasmid evidence="3">HLK1</plasmid>
        <plasmid evidence="3">Plasmid pHLK1</plasmid>
    </source>
</reference>
<protein>
    <submittedName>
        <fullName evidence="2">Copper resistance B protein</fullName>
    </submittedName>
</protein>
<dbReference type="Pfam" id="PF05275">
    <property type="entry name" value="CopB"/>
    <property type="match status" value="1"/>
</dbReference>
<dbReference type="InterPro" id="IPR007939">
    <property type="entry name" value="Cu-R_B_prcur"/>
</dbReference>
<dbReference type="KEGG" id="pzu:PHZ_p0202"/>
<dbReference type="GO" id="GO:0006878">
    <property type="term" value="P:intracellular copper ion homeostasis"/>
    <property type="evidence" value="ECO:0007669"/>
    <property type="project" value="InterPro"/>
</dbReference>
<dbReference type="RefSeq" id="WP_012520445.1">
    <property type="nucleotide sequence ID" value="NC_011143.1"/>
</dbReference>
<dbReference type="eggNOG" id="COG3667">
    <property type="taxonomic scope" value="Bacteria"/>
</dbReference>
<dbReference type="GO" id="GO:0005507">
    <property type="term" value="F:copper ion binding"/>
    <property type="evidence" value="ECO:0007669"/>
    <property type="project" value="InterPro"/>
</dbReference>
<keyword evidence="2" id="KW-0614">Plasmid</keyword>
<sequence length="234" mass="25476">MRSLLLAAAVACLSAPALRAEAADAAAPYTFWLSRTDVGSSTEGESDFDWDAQGWIGNDEQKAWVKTTGNLQSAGSPDRADVQLLYSRAIHDFWDVQAGVRQTLEPAARTSAVLGVQGLAPYWFEVDAAAFLSEGGRLTGRFEGTYELTLTQRVFAEPFVTARFASKTDPKLLEGSGLMDTETGVRLRYEFSRNFAPYVGVSWARRYGSTKRLLTAAGGDAKETSGRVGLRLLF</sequence>
<evidence type="ECO:0000256" key="1">
    <source>
        <dbReference type="SAM" id="SignalP"/>
    </source>
</evidence>
<proteinExistence type="predicted"/>
<feature type="signal peptide" evidence="1">
    <location>
        <begin position="1"/>
        <end position="22"/>
    </location>
</feature>
<dbReference type="Proteomes" id="UP000001868">
    <property type="component" value="Plasmid pHLK1"/>
</dbReference>
<feature type="chain" id="PRO_5002822259" evidence="1">
    <location>
        <begin position="23"/>
        <end position="234"/>
    </location>
</feature>
<dbReference type="SUPFAM" id="SSF103515">
    <property type="entry name" value="Autotransporter"/>
    <property type="match status" value="1"/>
</dbReference>
<dbReference type="GO" id="GO:0009279">
    <property type="term" value="C:cell outer membrane"/>
    <property type="evidence" value="ECO:0007669"/>
    <property type="project" value="InterPro"/>
</dbReference>
<organism evidence="2 3">
    <name type="scientific">Phenylobacterium zucineum (strain HLK1)</name>
    <dbReference type="NCBI Taxonomy" id="450851"/>
    <lineage>
        <taxon>Bacteria</taxon>
        <taxon>Pseudomonadati</taxon>
        <taxon>Pseudomonadota</taxon>
        <taxon>Alphaproteobacteria</taxon>
        <taxon>Caulobacterales</taxon>
        <taxon>Caulobacteraceae</taxon>
        <taxon>Phenylobacterium</taxon>
    </lineage>
</organism>
<dbReference type="InterPro" id="IPR036709">
    <property type="entry name" value="Autotransporte_beta_dom_sf"/>
</dbReference>
<name>B4RIH0_PHEZH</name>
<dbReference type="AlphaFoldDB" id="B4RIH0"/>
<accession>B4RIH0</accession>
<evidence type="ECO:0000313" key="3">
    <source>
        <dbReference type="Proteomes" id="UP000001868"/>
    </source>
</evidence>
<keyword evidence="1" id="KW-0732">Signal</keyword>
<evidence type="ECO:0000313" key="2">
    <source>
        <dbReference type="EMBL" id="ACG80145.1"/>
    </source>
</evidence>